<keyword evidence="3 8" id="KW-0808">Transferase</keyword>
<dbReference type="HAMAP" id="MF_00451">
    <property type="entry name" value="NDP_kinase"/>
    <property type="match status" value="1"/>
</dbReference>
<dbReference type="InterPro" id="IPR034907">
    <property type="entry name" value="NDK-like_dom"/>
</dbReference>
<comment type="function">
    <text evidence="8">Major role in the synthesis of nucleoside triphosphates other than ATP. The ATP gamma phosphate is transferred to the NDP beta phosphate via a ping-pong mechanism, using a phosphorylated active-site intermediate.</text>
</comment>
<keyword evidence="8" id="KW-0479">Metal-binding</keyword>
<keyword evidence="8" id="KW-0963">Cytoplasm</keyword>
<evidence type="ECO:0000256" key="9">
    <source>
        <dbReference type="PROSITE-ProRule" id="PRU00706"/>
    </source>
</evidence>
<dbReference type="SMART" id="SM00562">
    <property type="entry name" value="NDK"/>
    <property type="match status" value="1"/>
</dbReference>
<feature type="binding site" evidence="8 9">
    <location>
        <position position="103"/>
    </location>
    <ligand>
        <name>ATP</name>
        <dbReference type="ChEBI" id="CHEBI:30616"/>
    </ligand>
</feature>
<evidence type="ECO:0000256" key="1">
    <source>
        <dbReference type="ARBA" id="ARBA00001946"/>
    </source>
</evidence>
<dbReference type="InterPro" id="IPR001564">
    <property type="entry name" value="Nucleoside_diP_kinase"/>
</dbReference>
<dbReference type="PANTHER" id="PTHR11349">
    <property type="entry name" value="NUCLEOSIDE DIPHOSPHATE KINASE"/>
    <property type="match status" value="1"/>
</dbReference>
<dbReference type="Gene3D" id="3.30.70.141">
    <property type="entry name" value="Nucleoside diphosphate kinase-like domain"/>
    <property type="match status" value="1"/>
</dbReference>
<comment type="caution">
    <text evidence="13">The sequence shown here is derived from an EMBL/GenBank/DDBJ whole genome shotgun (WGS) entry which is preliminary data.</text>
</comment>
<proteinExistence type="inferred from homology"/>
<comment type="catalytic activity">
    <reaction evidence="8">
        <text>a ribonucleoside 5'-diphosphate + ATP = a ribonucleoside 5'-triphosphate + ADP</text>
        <dbReference type="Rhea" id="RHEA:18113"/>
        <dbReference type="ChEBI" id="CHEBI:30616"/>
        <dbReference type="ChEBI" id="CHEBI:57930"/>
        <dbReference type="ChEBI" id="CHEBI:61557"/>
        <dbReference type="ChEBI" id="CHEBI:456216"/>
        <dbReference type="EC" id="2.7.4.6"/>
    </reaction>
</comment>
<comment type="subunit">
    <text evidence="8">Homotetramer.</text>
</comment>
<evidence type="ECO:0000256" key="3">
    <source>
        <dbReference type="ARBA" id="ARBA00022679"/>
    </source>
</evidence>
<dbReference type="NCBIfam" id="NF001908">
    <property type="entry name" value="PRK00668.1"/>
    <property type="match status" value="1"/>
</dbReference>
<keyword evidence="14" id="KW-1185">Reference proteome</keyword>
<keyword evidence="8" id="KW-0460">Magnesium</keyword>
<dbReference type="PROSITE" id="PS00469">
    <property type="entry name" value="NDPK"/>
    <property type="match status" value="1"/>
</dbReference>
<organism evidence="13 14">
    <name type="scientific">Yinghuangia aomiensis</name>
    <dbReference type="NCBI Taxonomy" id="676205"/>
    <lineage>
        <taxon>Bacteria</taxon>
        <taxon>Bacillati</taxon>
        <taxon>Actinomycetota</taxon>
        <taxon>Actinomycetes</taxon>
        <taxon>Kitasatosporales</taxon>
        <taxon>Streptomycetaceae</taxon>
        <taxon>Yinghuangia</taxon>
    </lineage>
</organism>
<dbReference type="GO" id="GO:0016301">
    <property type="term" value="F:kinase activity"/>
    <property type="evidence" value="ECO:0007669"/>
    <property type="project" value="UniProtKB-KW"/>
</dbReference>
<keyword evidence="7 8" id="KW-0546">Nucleotide metabolism</keyword>
<dbReference type="PRINTS" id="PR01243">
    <property type="entry name" value="NUCDPKINASE"/>
</dbReference>
<dbReference type="CDD" id="cd04413">
    <property type="entry name" value="NDPk_I"/>
    <property type="match status" value="1"/>
</dbReference>
<dbReference type="InterPro" id="IPR036850">
    <property type="entry name" value="NDK-like_dom_sf"/>
</dbReference>
<gene>
    <name evidence="8 13" type="primary">ndk</name>
    <name evidence="13" type="ORF">GCM10023205_40320</name>
</gene>
<dbReference type="Proteomes" id="UP001500466">
    <property type="component" value="Unassembled WGS sequence"/>
</dbReference>
<feature type="binding site" evidence="8 9">
    <location>
        <position position="10"/>
    </location>
    <ligand>
        <name>ATP</name>
        <dbReference type="ChEBI" id="CHEBI:30616"/>
    </ligand>
</feature>
<evidence type="ECO:0000259" key="12">
    <source>
        <dbReference type="SMART" id="SM00562"/>
    </source>
</evidence>
<evidence type="ECO:0000256" key="5">
    <source>
        <dbReference type="ARBA" id="ARBA00022777"/>
    </source>
</evidence>
<feature type="binding site" evidence="8 9">
    <location>
        <position position="92"/>
    </location>
    <ligand>
        <name>ATP</name>
        <dbReference type="ChEBI" id="CHEBI:30616"/>
    </ligand>
</feature>
<sequence>MSERTLVLVKPDGVRRGLIGEVIGRIERKGYTLAALDLRVMDRETIERHYAEHEGKPFYPSLVEFMTSAPSVAMIVEGDRVIEAFRTLAGATDPVKAAPGTIRGDLATVTQQNIVHGSDSPESAEREIKNFFPHLA</sequence>
<keyword evidence="8" id="KW-0597">Phosphoprotein</keyword>
<protein>
    <recommendedName>
        <fullName evidence="8 11">Nucleoside diphosphate kinase</fullName>
        <shortName evidence="8">NDK</shortName>
        <shortName evidence="8">NDP kinase</shortName>
        <ecNumber evidence="8 11">2.7.4.6</ecNumber>
    </recommendedName>
    <alternativeName>
        <fullName evidence="8">Nucleoside-2-P kinase</fullName>
    </alternativeName>
</protein>
<evidence type="ECO:0000313" key="14">
    <source>
        <dbReference type="Proteomes" id="UP001500466"/>
    </source>
</evidence>
<reference evidence="14" key="1">
    <citation type="journal article" date="2019" name="Int. J. Syst. Evol. Microbiol.">
        <title>The Global Catalogue of Microorganisms (GCM) 10K type strain sequencing project: providing services to taxonomists for standard genome sequencing and annotation.</title>
        <authorList>
            <consortium name="The Broad Institute Genomics Platform"/>
            <consortium name="The Broad Institute Genome Sequencing Center for Infectious Disease"/>
            <person name="Wu L."/>
            <person name="Ma J."/>
        </authorList>
    </citation>
    <scope>NUCLEOTIDE SEQUENCE [LARGE SCALE GENOMIC DNA]</scope>
    <source>
        <strain evidence="14">JCM 17986</strain>
    </source>
</reference>
<evidence type="ECO:0000256" key="7">
    <source>
        <dbReference type="ARBA" id="ARBA00023080"/>
    </source>
</evidence>
<dbReference type="EMBL" id="BAABHS010000013">
    <property type="protein sequence ID" value="GAA4970617.1"/>
    <property type="molecule type" value="Genomic_DNA"/>
</dbReference>
<feature type="active site" description="Pros-phosphohistidine intermediate" evidence="8 9">
    <location>
        <position position="116"/>
    </location>
</feature>
<dbReference type="Pfam" id="PF00334">
    <property type="entry name" value="NDK"/>
    <property type="match status" value="1"/>
</dbReference>
<dbReference type="SUPFAM" id="SSF54919">
    <property type="entry name" value="Nucleoside diphosphate kinase, NDK"/>
    <property type="match status" value="1"/>
</dbReference>
<evidence type="ECO:0000256" key="4">
    <source>
        <dbReference type="ARBA" id="ARBA00022741"/>
    </source>
</evidence>
<accession>A0ABP9HGP7</accession>
<evidence type="ECO:0000256" key="2">
    <source>
        <dbReference type="ARBA" id="ARBA00008142"/>
    </source>
</evidence>
<evidence type="ECO:0000256" key="10">
    <source>
        <dbReference type="RuleBase" id="RU004011"/>
    </source>
</evidence>
<comment type="subcellular location">
    <subcellularLocation>
        <location evidence="8">Cytoplasm</location>
    </subcellularLocation>
</comment>
<feature type="binding site" evidence="8 9">
    <location>
        <position position="58"/>
    </location>
    <ligand>
        <name>ATP</name>
        <dbReference type="ChEBI" id="CHEBI:30616"/>
    </ligand>
</feature>
<keyword evidence="5 8" id="KW-0418">Kinase</keyword>
<evidence type="ECO:0000256" key="6">
    <source>
        <dbReference type="ARBA" id="ARBA00022840"/>
    </source>
</evidence>
<dbReference type="PROSITE" id="PS51374">
    <property type="entry name" value="NDPK_LIKE"/>
    <property type="match status" value="1"/>
</dbReference>
<comment type="similarity">
    <text evidence="2 8 9 10">Belongs to the NDK family.</text>
</comment>
<dbReference type="EC" id="2.7.4.6" evidence="8 11"/>
<comment type="catalytic activity">
    <reaction evidence="8 11">
        <text>a 2'-deoxyribonucleoside 5'-diphosphate + ATP = a 2'-deoxyribonucleoside 5'-triphosphate + ADP</text>
        <dbReference type="Rhea" id="RHEA:44640"/>
        <dbReference type="ChEBI" id="CHEBI:30616"/>
        <dbReference type="ChEBI" id="CHEBI:61560"/>
        <dbReference type="ChEBI" id="CHEBI:73316"/>
        <dbReference type="ChEBI" id="CHEBI:456216"/>
        <dbReference type="EC" id="2.7.4.6"/>
    </reaction>
</comment>
<feature type="binding site" evidence="8 9">
    <location>
        <position position="113"/>
    </location>
    <ligand>
        <name>ATP</name>
        <dbReference type="ChEBI" id="CHEBI:30616"/>
    </ligand>
</feature>
<feature type="domain" description="Nucleoside diphosphate kinase-like" evidence="12">
    <location>
        <begin position="2"/>
        <end position="135"/>
    </location>
</feature>
<dbReference type="InterPro" id="IPR023005">
    <property type="entry name" value="Nucleoside_diP_kinase_AS"/>
</dbReference>
<evidence type="ECO:0000313" key="13">
    <source>
        <dbReference type="EMBL" id="GAA4970617.1"/>
    </source>
</evidence>
<feature type="binding site" evidence="8 9">
    <location>
        <position position="86"/>
    </location>
    <ligand>
        <name>ATP</name>
        <dbReference type="ChEBI" id="CHEBI:30616"/>
    </ligand>
</feature>
<name>A0ABP9HGP7_9ACTN</name>
<comment type="cofactor">
    <cofactor evidence="1 8">
        <name>Mg(2+)</name>
        <dbReference type="ChEBI" id="CHEBI:18420"/>
    </cofactor>
</comment>
<evidence type="ECO:0000256" key="11">
    <source>
        <dbReference type="RuleBase" id="RU004013"/>
    </source>
</evidence>
<keyword evidence="6 8" id="KW-0067">ATP-binding</keyword>
<evidence type="ECO:0000256" key="8">
    <source>
        <dbReference type="HAMAP-Rule" id="MF_00451"/>
    </source>
</evidence>
<dbReference type="RefSeq" id="WP_345676954.1">
    <property type="nucleotide sequence ID" value="NZ_BAABHS010000013.1"/>
</dbReference>
<keyword evidence="4 8" id="KW-0547">Nucleotide-binding</keyword>